<dbReference type="Gene3D" id="3.40.50.720">
    <property type="entry name" value="NAD(P)-binding Rossmann-like Domain"/>
    <property type="match status" value="1"/>
</dbReference>
<comment type="catalytic activity">
    <reaction evidence="1">
        <text>UDP-alpha-D-glucose = UDP-alpha-D-galactose</text>
        <dbReference type="Rhea" id="RHEA:22168"/>
        <dbReference type="ChEBI" id="CHEBI:58885"/>
        <dbReference type="ChEBI" id="CHEBI:66914"/>
        <dbReference type="EC" id="5.1.3.2"/>
    </reaction>
</comment>
<comment type="pathway">
    <text evidence="3">Carbohydrate metabolism; galactose metabolism.</text>
</comment>
<evidence type="ECO:0000256" key="3">
    <source>
        <dbReference type="ARBA" id="ARBA00004947"/>
    </source>
</evidence>
<dbReference type="Proteomes" id="UP000199759">
    <property type="component" value="Unassembled WGS sequence"/>
</dbReference>
<evidence type="ECO:0000313" key="13">
    <source>
        <dbReference type="EMBL" id="SDL66443.1"/>
    </source>
</evidence>
<dbReference type="InterPro" id="IPR001509">
    <property type="entry name" value="Epimerase_deHydtase"/>
</dbReference>
<evidence type="ECO:0000256" key="10">
    <source>
        <dbReference type="ARBA" id="ARBA00031367"/>
    </source>
</evidence>
<organism evidence="13 14">
    <name type="scientific">Maricaulis salignorans</name>
    <dbReference type="NCBI Taxonomy" id="144026"/>
    <lineage>
        <taxon>Bacteria</taxon>
        <taxon>Pseudomonadati</taxon>
        <taxon>Pseudomonadota</taxon>
        <taxon>Alphaproteobacteria</taxon>
        <taxon>Maricaulales</taxon>
        <taxon>Maricaulaceae</taxon>
        <taxon>Maricaulis</taxon>
    </lineage>
</organism>
<evidence type="ECO:0000256" key="8">
    <source>
        <dbReference type="ARBA" id="ARBA00023235"/>
    </source>
</evidence>
<reference evidence="13 14" key="1">
    <citation type="submission" date="2016-10" db="EMBL/GenBank/DDBJ databases">
        <authorList>
            <person name="de Groot N.N."/>
        </authorList>
    </citation>
    <scope>NUCLEOTIDE SEQUENCE [LARGE SCALE GENOMIC DNA]</scope>
    <source>
        <strain evidence="13 14">DSM 16077</strain>
    </source>
</reference>
<evidence type="ECO:0000256" key="6">
    <source>
        <dbReference type="ARBA" id="ARBA00018569"/>
    </source>
</evidence>
<dbReference type="OrthoDB" id="9801785at2"/>
<dbReference type="EMBL" id="FNHG01000001">
    <property type="protein sequence ID" value="SDL66443.1"/>
    <property type="molecule type" value="Genomic_DNA"/>
</dbReference>
<evidence type="ECO:0000256" key="4">
    <source>
        <dbReference type="ARBA" id="ARBA00007637"/>
    </source>
</evidence>
<dbReference type="GO" id="GO:0006012">
    <property type="term" value="P:galactose metabolic process"/>
    <property type="evidence" value="ECO:0007669"/>
    <property type="project" value="UniProtKB-UniPathway"/>
</dbReference>
<dbReference type="InterPro" id="IPR005886">
    <property type="entry name" value="UDP_G4E"/>
</dbReference>
<dbReference type="SUPFAM" id="SSF51735">
    <property type="entry name" value="NAD(P)-binding Rossmann-fold domains"/>
    <property type="match status" value="1"/>
</dbReference>
<dbReference type="InterPro" id="IPR020904">
    <property type="entry name" value="Sc_DH/Rdtase_CS"/>
</dbReference>
<keyword evidence="9" id="KW-0119">Carbohydrate metabolism</keyword>
<evidence type="ECO:0000259" key="12">
    <source>
        <dbReference type="Pfam" id="PF01370"/>
    </source>
</evidence>
<comment type="similarity">
    <text evidence="4">Belongs to the NAD(P)-dependent epimerase/dehydratase family.</text>
</comment>
<dbReference type="PANTHER" id="PTHR43725">
    <property type="entry name" value="UDP-GLUCOSE 4-EPIMERASE"/>
    <property type="match status" value="1"/>
</dbReference>
<feature type="domain" description="NAD-dependent epimerase/dehydratase" evidence="12">
    <location>
        <begin position="4"/>
        <end position="253"/>
    </location>
</feature>
<dbReference type="Gene3D" id="3.90.25.10">
    <property type="entry name" value="UDP-galactose 4-epimerase, domain 1"/>
    <property type="match status" value="1"/>
</dbReference>
<evidence type="ECO:0000313" key="14">
    <source>
        <dbReference type="Proteomes" id="UP000199759"/>
    </source>
</evidence>
<protein>
    <recommendedName>
        <fullName evidence="6">UDP-glucose 4-epimerase</fullName>
        <ecNumber evidence="5">5.1.3.2</ecNumber>
    </recommendedName>
    <alternativeName>
        <fullName evidence="11">Galactowaldenase</fullName>
    </alternativeName>
    <alternativeName>
        <fullName evidence="10">UDP-galactose 4-epimerase</fullName>
    </alternativeName>
</protein>
<keyword evidence="7" id="KW-0520">NAD</keyword>
<gene>
    <name evidence="13" type="ORF">SAMN04488568_101240</name>
</gene>
<dbReference type="RefSeq" id="WP_091765504.1">
    <property type="nucleotide sequence ID" value="NZ_FNHG01000001.1"/>
</dbReference>
<dbReference type="CDD" id="cd05247">
    <property type="entry name" value="UDP_G4E_1_SDR_e"/>
    <property type="match status" value="1"/>
</dbReference>
<dbReference type="NCBIfam" id="TIGR01179">
    <property type="entry name" value="galE"/>
    <property type="match status" value="1"/>
</dbReference>
<dbReference type="STRING" id="144026.SAMN04488568_101240"/>
<dbReference type="EC" id="5.1.3.2" evidence="5"/>
<evidence type="ECO:0000256" key="2">
    <source>
        <dbReference type="ARBA" id="ARBA00001911"/>
    </source>
</evidence>
<dbReference type="PROSITE" id="PS00061">
    <property type="entry name" value="ADH_SHORT"/>
    <property type="match status" value="1"/>
</dbReference>
<evidence type="ECO:0000256" key="11">
    <source>
        <dbReference type="ARBA" id="ARBA00033067"/>
    </source>
</evidence>
<evidence type="ECO:0000256" key="9">
    <source>
        <dbReference type="ARBA" id="ARBA00023277"/>
    </source>
</evidence>
<dbReference type="GO" id="GO:0003978">
    <property type="term" value="F:UDP-glucose 4-epimerase activity"/>
    <property type="evidence" value="ECO:0007669"/>
    <property type="project" value="UniProtKB-EC"/>
</dbReference>
<comment type="cofactor">
    <cofactor evidence="2">
        <name>NAD(+)</name>
        <dbReference type="ChEBI" id="CHEBI:57540"/>
    </cofactor>
</comment>
<dbReference type="AlphaFoldDB" id="A0A1G9LX10"/>
<name>A0A1G9LX10_9PROT</name>
<accession>A0A1G9LX10</accession>
<proteinExistence type="inferred from homology"/>
<keyword evidence="8" id="KW-0413">Isomerase</keyword>
<evidence type="ECO:0000256" key="7">
    <source>
        <dbReference type="ARBA" id="ARBA00023027"/>
    </source>
</evidence>
<sequence length="327" mass="34967">MARILVTGGAGYIGAHVCRALAARGDQPVAFDNLSSGHQHAVQWGPLVTGDIRSPAALDQAFQEYKPDAVMHFAASIEVGEGQQKPQQYWDNNVGGLISLLGAMGRAGVKPIVFSSSCAVYGAPSSIPIRESETRAPVSVYGQTKHAAELLLADMALNDDARFVALRYFNAAGASPDGEIGEEHEPETHLIPNALKVAAGLGPDRLKLFGSDYDTRDGTCLRDYIHVVDLAAAHLAALDRVLAGPSQLFCNVGTGQGATVLEVLQAAERITGARIPYDIHPRRPGDPAVLLAETSLAKAQLGFQPRFSSIDQILTDAWNFHARKWRV</sequence>
<dbReference type="UniPathway" id="UPA00214"/>
<dbReference type="InterPro" id="IPR036291">
    <property type="entry name" value="NAD(P)-bd_dom_sf"/>
</dbReference>
<dbReference type="Pfam" id="PF01370">
    <property type="entry name" value="Epimerase"/>
    <property type="match status" value="1"/>
</dbReference>
<dbReference type="PANTHER" id="PTHR43725:SF53">
    <property type="entry name" value="UDP-ARABINOSE 4-EPIMERASE 1"/>
    <property type="match status" value="1"/>
</dbReference>
<evidence type="ECO:0000256" key="1">
    <source>
        <dbReference type="ARBA" id="ARBA00000083"/>
    </source>
</evidence>
<keyword evidence="14" id="KW-1185">Reference proteome</keyword>
<evidence type="ECO:0000256" key="5">
    <source>
        <dbReference type="ARBA" id="ARBA00013189"/>
    </source>
</evidence>